<feature type="chain" id="PRO_5003981490" evidence="1">
    <location>
        <begin position="24"/>
        <end position="111"/>
    </location>
</feature>
<proteinExistence type="evidence at transcript level"/>
<reference evidence="2" key="2">
    <citation type="journal article" date="2015" name="J. Proteomics">
        <title>Sexual differences in the sialomes of the zebra tick, Rhipicephalus pulchellus.</title>
        <authorList>
            <person name="Tan A.W."/>
            <person name="Francischetti I.M."/>
            <person name="Slovak M."/>
            <person name="Kini R.M."/>
            <person name="Ribeiro J.M."/>
        </authorList>
    </citation>
    <scope>NUCLEOTIDE SEQUENCE</scope>
    <source>
        <tissue evidence="2">Salivary gland</tissue>
    </source>
</reference>
<accession>L7MAB9</accession>
<keyword evidence="1" id="KW-0732">Signal</keyword>
<reference evidence="2" key="1">
    <citation type="submission" date="2012-11" db="EMBL/GenBank/DDBJ databases">
        <authorList>
            <person name="Lucero-Rivera Y.E."/>
            <person name="Tovar-Ramirez D."/>
        </authorList>
    </citation>
    <scope>NUCLEOTIDE SEQUENCE</scope>
    <source>
        <tissue evidence="2">Salivary gland</tissue>
    </source>
</reference>
<dbReference type="AlphaFoldDB" id="L7MAB9"/>
<feature type="signal peptide" evidence="1">
    <location>
        <begin position="1"/>
        <end position="23"/>
    </location>
</feature>
<evidence type="ECO:0000313" key="2">
    <source>
        <dbReference type="EMBL" id="JAA60827.1"/>
    </source>
</evidence>
<name>L7MAB9_RHIPC</name>
<organism evidence="2">
    <name type="scientific">Rhipicephalus pulchellus</name>
    <name type="common">Yellow backed tick</name>
    <name type="synonym">Dermacentor pulchellus</name>
    <dbReference type="NCBI Taxonomy" id="72859"/>
    <lineage>
        <taxon>Eukaryota</taxon>
        <taxon>Metazoa</taxon>
        <taxon>Ecdysozoa</taxon>
        <taxon>Arthropoda</taxon>
        <taxon>Chelicerata</taxon>
        <taxon>Arachnida</taxon>
        <taxon>Acari</taxon>
        <taxon>Parasitiformes</taxon>
        <taxon>Ixodida</taxon>
        <taxon>Ixodoidea</taxon>
        <taxon>Ixodidae</taxon>
        <taxon>Rhipicephalinae</taxon>
        <taxon>Rhipicephalus</taxon>
        <taxon>Rhipicephalus</taxon>
    </lineage>
</organism>
<sequence length="111" mass="12194">MHKMMAGWICLAFLAAIACCISADVNGKKWPDGCTEVTSTSFVNTSLLRLGPVCDAVNKKEHPSDVWVAFNFNRKNCTVCCAGKNRTSQDIYYALSKAPPTLCKKKSGMFH</sequence>
<protein>
    <submittedName>
        <fullName evidence="2">Putative metastriate ixostatin family member</fullName>
    </submittedName>
</protein>
<dbReference type="PROSITE" id="PS51257">
    <property type="entry name" value="PROKAR_LIPOPROTEIN"/>
    <property type="match status" value="1"/>
</dbReference>
<dbReference type="EMBL" id="GACK01004207">
    <property type="protein sequence ID" value="JAA60827.1"/>
    <property type="molecule type" value="mRNA"/>
</dbReference>
<evidence type="ECO:0000256" key="1">
    <source>
        <dbReference type="SAM" id="SignalP"/>
    </source>
</evidence>